<name>A0A2U2P9K6_9SPHI</name>
<organism evidence="1 2">
    <name type="scientific">Pararcticibacter amylolyticus</name>
    <dbReference type="NCBI Taxonomy" id="2173175"/>
    <lineage>
        <taxon>Bacteria</taxon>
        <taxon>Pseudomonadati</taxon>
        <taxon>Bacteroidota</taxon>
        <taxon>Sphingobacteriia</taxon>
        <taxon>Sphingobacteriales</taxon>
        <taxon>Sphingobacteriaceae</taxon>
        <taxon>Pararcticibacter</taxon>
    </lineage>
</organism>
<comment type="caution">
    <text evidence="1">The sequence shown here is derived from an EMBL/GenBank/DDBJ whole genome shotgun (WGS) entry which is preliminary data.</text>
</comment>
<dbReference type="EMBL" id="QEAS01000036">
    <property type="protein sequence ID" value="PWG78067.1"/>
    <property type="molecule type" value="Genomic_DNA"/>
</dbReference>
<evidence type="ECO:0000313" key="2">
    <source>
        <dbReference type="Proteomes" id="UP000245647"/>
    </source>
</evidence>
<sequence>MASLHASGQSNSFPSVGNVGIGTSNPVNKLDVNGNIGIVNSSIPMGLMTELSGTYSPVLNMSVNFREPNVNYAYIGGAFRIDSREDLPLFQWLTRPAGQSGKEQYSMVLTKEGRLGIEATTPRAMLDVGSTIGGGVLGTVFGRLSEGG</sequence>
<evidence type="ECO:0000313" key="1">
    <source>
        <dbReference type="EMBL" id="PWG78067.1"/>
    </source>
</evidence>
<proteinExistence type="predicted"/>
<gene>
    <name evidence="1" type="ORF">DDR33_24150</name>
</gene>
<keyword evidence="2" id="KW-1185">Reference proteome</keyword>
<accession>A0A2U2P9K6</accession>
<reference evidence="1 2" key="1">
    <citation type="submission" date="2018-04" db="EMBL/GenBank/DDBJ databases">
        <title>Pedobacter chongqingensis sp. nov., isolated from a rottenly hemp rope.</title>
        <authorList>
            <person name="Cai Y."/>
        </authorList>
    </citation>
    <scope>NUCLEOTIDE SEQUENCE [LARGE SCALE GENOMIC DNA]</scope>
    <source>
        <strain evidence="1 2">FJ4-8</strain>
    </source>
</reference>
<protein>
    <submittedName>
        <fullName evidence="1">Uncharacterized protein</fullName>
    </submittedName>
</protein>
<dbReference type="AlphaFoldDB" id="A0A2U2P9K6"/>
<dbReference type="OrthoDB" id="1340656at2"/>
<dbReference type="Proteomes" id="UP000245647">
    <property type="component" value="Unassembled WGS sequence"/>
</dbReference>
<dbReference type="RefSeq" id="WP_109418372.1">
    <property type="nucleotide sequence ID" value="NZ_QEAS01000036.1"/>
</dbReference>